<gene>
    <name evidence="2" type="ORF">BXZ70DRAFT_1006739</name>
</gene>
<organism evidence="2 3">
    <name type="scientific">Cristinia sonorae</name>
    <dbReference type="NCBI Taxonomy" id="1940300"/>
    <lineage>
        <taxon>Eukaryota</taxon>
        <taxon>Fungi</taxon>
        <taxon>Dikarya</taxon>
        <taxon>Basidiomycota</taxon>
        <taxon>Agaricomycotina</taxon>
        <taxon>Agaricomycetes</taxon>
        <taxon>Agaricomycetidae</taxon>
        <taxon>Agaricales</taxon>
        <taxon>Pleurotineae</taxon>
        <taxon>Stephanosporaceae</taxon>
        <taxon>Cristinia</taxon>
    </lineage>
</organism>
<feature type="compositionally biased region" description="Low complexity" evidence="1">
    <location>
        <begin position="202"/>
        <end position="215"/>
    </location>
</feature>
<dbReference type="EMBL" id="JAEVFJ010000010">
    <property type="protein sequence ID" value="KAH8102118.1"/>
    <property type="molecule type" value="Genomic_DNA"/>
</dbReference>
<feature type="region of interest" description="Disordered" evidence="1">
    <location>
        <begin position="202"/>
        <end position="236"/>
    </location>
</feature>
<accession>A0A8K0XRD5</accession>
<comment type="caution">
    <text evidence="2">The sequence shown here is derived from an EMBL/GenBank/DDBJ whole genome shotgun (WGS) entry which is preliminary data.</text>
</comment>
<proteinExistence type="predicted"/>
<dbReference type="OrthoDB" id="2802364at2759"/>
<reference evidence="2" key="1">
    <citation type="journal article" date="2021" name="New Phytol.">
        <title>Evolutionary innovations through gain and loss of genes in the ectomycorrhizal Boletales.</title>
        <authorList>
            <person name="Wu G."/>
            <person name="Miyauchi S."/>
            <person name="Morin E."/>
            <person name="Kuo A."/>
            <person name="Drula E."/>
            <person name="Varga T."/>
            <person name="Kohler A."/>
            <person name="Feng B."/>
            <person name="Cao Y."/>
            <person name="Lipzen A."/>
            <person name="Daum C."/>
            <person name="Hundley H."/>
            <person name="Pangilinan J."/>
            <person name="Johnson J."/>
            <person name="Barry K."/>
            <person name="LaButti K."/>
            <person name="Ng V."/>
            <person name="Ahrendt S."/>
            <person name="Min B."/>
            <person name="Choi I.G."/>
            <person name="Park H."/>
            <person name="Plett J.M."/>
            <person name="Magnuson J."/>
            <person name="Spatafora J.W."/>
            <person name="Nagy L.G."/>
            <person name="Henrissat B."/>
            <person name="Grigoriev I.V."/>
            <person name="Yang Z.L."/>
            <person name="Xu J."/>
            <person name="Martin F.M."/>
        </authorList>
    </citation>
    <scope>NUCLEOTIDE SEQUENCE</scope>
    <source>
        <strain evidence="2">KKN 215</strain>
    </source>
</reference>
<keyword evidence="3" id="KW-1185">Reference proteome</keyword>
<protein>
    <submittedName>
        <fullName evidence="2">Uncharacterized protein</fullName>
    </submittedName>
</protein>
<dbReference type="AlphaFoldDB" id="A0A8K0XRD5"/>
<evidence type="ECO:0000313" key="2">
    <source>
        <dbReference type="EMBL" id="KAH8102118.1"/>
    </source>
</evidence>
<dbReference type="Proteomes" id="UP000813824">
    <property type="component" value="Unassembled WGS sequence"/>
</dbReference>
<evidence type="ECO:0000256" key="1">
    <source>
        <dbReference type="SAM" id="MobiDB-lite"/>
    </source>
</evidence>
<sequence>MPPPRPRSLYGHSPPLVLRRLCPDPRPLPVRPVPSFDFVPAQTAPSSSRVYPGTVEKPFTDPHEALWHSYNVAEHSLEIAPGKTLPEELNVPVLRDAHMPTHVLAITDAPVLPRLYPDPAPIYPILAPINAEVFATKFSNDVAQLSSQYTTPGSLMPVPHWDETTRTQVVRLPVLPLVAPHPASLPLLIFYGMGLHHDYEPIFSSQPSSPGSPLSDHSQFRPSSRRRSHETTPLAGSSTGLLATYLLPLPVIEEYPAATAMAEKMCDICTDEELVYYAEYNRGFWRNVLSLAPTDTDIIDIARLAWNVTKEARWIRGRFQDTFTDGVRSWASLTHPPPSPT</sequence>
<evidence type="ECO:0000313" key="3">
    <source>
        <dbReference type="Proteomes" id="UP000813824"/>
    </source>
</evidence>
<name>A0A8K0XRD5_9AGAR</name>